<proteinExistence type="predicted"/>
<reference evidence="1 2" key="1">
    <citation type="submission" date="2019-12" db="EMBL/GenBank/DDBJ databases">
        <title>Chitinophaga sp. strain ysch24 (GDMCC 1.1355), whole genome shotgun sequence.</title>
        <authorList>
            <person name="Zhang X."/>
        </authorList>
    </citation>
    <scope>NUCLEOTIDE SEQUENCE [LARGE SCALE GENOMIC DNA]</scope>
    <source>
        <strain evidence="2">ysch24</strain>
    </source>
</reference>
<dbReference type="InterPro" id="IPR006626">
    <property type="entry name" value="PbH1"/>
</dbReference>
<dbReference type="PROSITE" id="PS51257">
    <property type="entry name" value="PROKAR_LIPOPROTEIN"/>
    <property type="match status" value="1"/>
</dbReference>
<accession>A0A7K1U4T5</accession>
<dbReference type="RefSeq" id="WP_157306816.1">
    <property type="nucleotide sequence ID" value="NZ_WRXN01000005.1"/>
</dbReference>
<evidence type="ECO:0000313" key="1">
    <source>
        <dbReference type="EMBL" id="MVT09373.1"/>
    </source>
</evidence>
<protein>
    <submittedName>
        <fullName evidence="1">Right-handed parallel beta-helix repeat-containing protein</fullName>
    </submittedName>
</protein>
<dbReference type="SMART" id="SM00710">
    <property type="entry name" value="PbH1"/>
    <property type="match status" value="5"/>
</dbReference>
<dbReference type="InterPro" id="IPR011050">
    <property type="entry name" value="Pectin_lyase_fold/virulence"/>
</dbReference>
<dbReference type="InterPro" id="IPR012334">
    <property type="entry name" value="Pectin_lyas_fold"/>
</dbReference>
<evidence type="ECO:0000313" key="2">
    <source>
        <dbReference type="Proteomes" id="UP000461730"/>
    </source>
</evidence>
<dbReference type="Proteomes" id="UP000461730">
    <property type="component" value="Unassembled WGS sequence"/>
</dbReference>
<name>A0A7K1U4T5_9BACT</name>
<organism evidence="1 2">
    <name type="scientific">Chitinophaga tropicalis</name>
    <dbReference type="NCBI Taxonomy" id="2683588"/>
    <lineage>
        <taxon>Bacteria</taxon>
        <taxon>Pseudomonadati</taxon>
        <taxon>Bacteroidota</taxon>
        <taxon>Chitinophagia</taxon>
        <taxon>Chitinophagales</taxon>
        <taxon>Chitinophagaceae</taxon>
        <taxon>Chitinophaga</taxon>
    </lineage>
</organism>
<keyword evidence="2" id="KW-1185">Reference proteome</keyword>
<dbReference type="AlphaFoldDB" id="A0A7K1U4T5"/>
<dbReference type="EMBL" id="WRXN01000005">
    <property type="protein sequence ID" value="MVT09373.1"/>
    <property type="molecule type" value="Genomic_DNA"/>
</dbReference>
<dbReference type="SUPFAM" id="SSF51126">
    <property type="entry name" value="Pectin lyase-like"/>
    <property type="match status" value="1"/>
</dbReference>
<dbReference type="Gene3D" id="2.160.20.10">
    <property type="entry name" value="Single-stranded right-handed beta-helix, Pectin lyase-like"/>
    <property type="match status" value="1"/>
</dbReference>
<gene>
    <name evidence="1" type="ORF">GO493_13970</name>
</gene>
<sequence length="466" mass="49986">MTLRPNQRGQLLIAATLFSFLVSCTKKEDLSLEKLDTTAATSTTTTTTRQFTLVPDAYGRLTIDNKSGTYKPGDILNLKGNFSSISISNMSGSSSGFIVIQNLPGTVVNVGNPSWNGGAYSWALSFSNCHYLRVGGVAGSKTNFIVNGSTQAYREAYFNVHLGNHTDNFELCRMTINNGGTGIVAKTEPVKGDATTAYPNSTMANLSIHDLTINNTRNEAMYIGHTATYWDLTANVPYYGAPSGFTAGHTYVQPIKWYNVKIYTNLVQNSGLDGIQTAAIDKLEVYNNVVTNWATQHNSGHNGGILIGGRTRNTYTHDNWVHDGWGELCQFYGSGGTGITHIIKNNLFVNNESDGVSMRGAENAIVQVLNNTVSMTKGVSVRINGYSGQTGKNIANANALIAPMKGVGTIYSKYYIYLENGAQAVEGTGTLANVKAATVAAAGVNVNSYYAPLATTLLTTAGFRKS</sequence>
<comment type="caution">
    <text evidence="1">The sequence shown here is derived from an EMBL/GenBank/DDBJ whole genome shotgun (WGS) entry which is preliminary data.</text>
</comment>